<dbReference type="Proteomes" id="UP000215450">
    <property type="component" value="Unassembled WGS sequence"/>
</dbReference>
<keyword evidence="3" id="KW-1185">Reference proteome</keyword>
<protein>
    <submittedName>
        <fullName evidence="1">Uncharacterized protein</fullName>
    </submittedName>
</protein>
<dbReference type="STRING" id="1522312.GCA_900177895_01777"/>
<dbReference type="AlphaFoldDB" id="A0A238HK55"/>
<proteinExistence type="predicted"/>
<sequence length="104" mass="11604">MSVIGGFIALNVVEKDGDVFPIMVAGQEFQLEEGGEFVQNEHGEWLGGSLHIAFFSEFDLMLHVETKGQEVVHYQFGARLKNPDVLRVDVVQDNLDTSGLLLRE</sequence>
<evidence type="ECO:0000313" key="2">
    <source>
        <dbReference type="EMBL" id="SNB78332.1"/>
    </source>
</evidence>
<organism evidence="1">
    <name type="scientific">Kingella negevensis</name>
    <dbReference type="NCBI Taxonomy" id="1522312"/>
    <lineage>
        <taxon>Bacteria</taxon>
        <taxon>Pseudomonadati</taxon>
        <taxon>Pseudomonadota</taxon>
        <taxon>Betaproteobacteria</taxon>
        <taxon>Neisseriales</taxon>
        <taxon>Neisseriaceae</taxon>
        <taxon>Kingella</taxon>
    </lineage>
</organism>
<reference evidence="2 3" key="2">
    <citation type="submission" date="2017-06" db="EMBL/GenBank/DDBJ databases">
        <authorList>
            <person name="Kim H.J."/>
            <person name="Triplett B.A."/>
        </authorList>
    </citation>
    <scope>NUCLEOTIDE SEQUENCE [LARGE SCALE GENOMIC DNA]</scope>
    <source>
        <strain evidence="2">Kingella_eburonensis</strain>
    </source>
</reference>
<name>A0A238HK55_9NEIS</name>
<gene>
    <name evidence="2" type="ORF">KEBURONENSIS_00409</name>
    <name evidence="1" type="ORF">KEBURONENSIS_00648</name>
</gene>
<evidence type="ECO:0000313" key="1">
    <source>
        <dbReference type="EMBL" id="SMQ13546.1"/>
    </source>
</evidence>
<dbReference type="RefSeq" id="WP_095063463.1">
    <property type="nucleotide sequence ID" value="NZ_FXUV02000043.1"/>
</dbReference>
<evidence type="ECO:0000313" key="3">
    <source>
        <dbReference type="Proteomes" id="UP000215450"/>
    </source>
</evidence>
<dbReference type="EMBL" id="FXUV01000074">
    <property type="protein sequence ID" value="SMQ13546.1"/>
    <property type="molecule type" value="Genomic_DNA"/>
</dbReference>
<reference evidence="1" key="1">
    <citation type="submission" date="2017-05" db="EMBL/GenBank/DDBJ databases">
        <authorList>
            <person name="Song R."/>
            <person name="Chenine A.L."/>
            <person name="Ruprecht R.M."/>
        </authorList>
    </citation>
    <scope>NUCLEOTIDE SEQUENCE</scope>
    <source>
        <strain evidence="1">Kingella_eburonensis</strain>
    </source>
</reference>
<dbReference type="EMBL" id="FXUV02000043">
    <property type="protein sequence ID" value="SNB78332.1"/>
    <property type="molecule type" value="Genomic_DNA"/>
</dbReference>
<accession>A0A238HK55</accession>